<name>A0ABR8D5R7_9NOST</name>
<accession>A0ABR8D5R7</accession>
<keyword evidence="3" id="KW-1185">Reference proteome</keyword>
<dbReference type="Pfam" id="PF12559">
    <property type="entry name" value="Inhibitor_I10"/>
    <property type="match status" value="1"/>
</dbReference>
<dbReference type="RefSeq" id="WP_190474812.1">
    <property type="nucleotide sequence ID" value="NZ_JACJSG010000024.1"/>
</dbReference>
<evidence type="ECO:0000313" key="2">
    <source>
        <dbReference type="EMBL" id="MBD2502503.1"/>
    </source>
</evidence>
<evidence type="ECO:0000313" key="3">
    <source>
        <dbReference type="Proteomes" id="UP000661112"/>
    </source>
</evidence>
<protein>
    <submittedName>
        <fullName evidence="2">Microviridin/marinostatin family tricyclic proteinase inhibitor</fullName>
    </submittedName>
</protein>
<dbReference type="EMBL" id="JACJSG010000024">
    <property type="protein sequence ID" value="MBD2502503.1"/>
    <property type="molecule type" value="Genomic_DNA"/>
</dbReference>
<reference evidence="2 3" key="1">
    <citation type="journal article" date="2020" name="ISME J.">
        <title>Comparative genomics reveals insights into cyanobacterial evolution and habitat adaptation.</title>
        <authorList>
            <person name="Chen M.Y."/>
            <person name="Teng W.K."/>
            <person name="Zhao L."/>
            <person name="Hu C.X."/>
            <person name="Zhou Y.K."/>
            <person name="Han B.P."/>
            <person name="Song L.R."/>
            <person name="Shu W.S."/>
        </authorList>
    </citation>
    <scope>NUCLEOTIDE SEQUENCE [LARGE SCALE GENOMIC DNA]</scope>
    <source>
        <strain evidence="2 3">FACHB-119</strain>
    </source>
</reference>
<feature type="region of interest" description="Disordered" evidence="1">
    <location>
        <begin position="24"/>
        <end position="49"/>
    </location>
</feature>
<feature type="compositionally biased region" description="Low complexity" evidence="1">
    <location>
        <begin position="24"/>
        <end position="33"/>
    </location>
</feature>
<proteinExistence type="predicted"/>
<sequence length="49" mass="5522">MSTSKTKTVDVGMVPFFARFLEGQTTEGEGTETPSFPWTFKYPSDLEDQ</sequence>
<comment type="caution">
    <text evidence="2">The sequence shown here is derived from an EMBL/GenBank/DDBJ whole genome shotgun (WGS) entry which is preliminary data.</text>
</comment>
<evidence type="ECO:0000256" key="1">
    <source>
        <dbReference type="SAM" id="MobiDB-lite"/>
    </source>
</evidence>
<dbReference type="Proteomes" id="UP000661112">
    <property type="component" value="Unassembled WGS sequence"/>
</dbReference>
<dbReference type="NCBIfam" id="NF033738">
    <property type="entry name" value="microvirid_RiPP"/>
    <property type="match status" value="1"/>
</dbReference>
<gene>
    <name evidence="2" type="ORF">H6G83_18115</name>
</gene>
<organism evidence="2 3">
    <name type="scientific">Anabaena azotica FACHB-119</name>
    <dbReference type="NCBI Taxonomy" id="947527"/>
    <lineage>
        <taxon>Bacteria</taxon>
        <taxon>Bacillati</taxon>
        <taxon>Cyanobacteriota</taxon>
        <taxon>Cyanophyceae</taxon>
        <taxon>Nostocales</taxon>
        <taxon>Nostocaceae</taxon>
        <taxon>Anabaena</taxon>
        <taxon>Anabaena azotica</taxon>
    </lineage>
</organism>
<dbReference type="InterPro" id="IPR022217">
    <property type="entry name" value="Prot_inh_I10_marinostatin"/>
</dbReference>